<dbReference type="RefSeq" id="WP_273935236.1">
    <property type="nucleotide sequence ID" value="NZ_CP097263.1"/>
</dbReference>
<reference evidence="1 2" key="1">
    <citation type="submission" date="2024-09" db="EMBL/GenBank/DDBJ databases">
        <authorList>
            <person name="Sun Q."/>
            <person name="Mori K."/>
        </authorList>
    </citation>
    <scope>NUCLEOTIDE SEQUENCE [LARGE SCALE GENOMIC DNA]</scope>
    <source>
        <strain evidence="1 2">TBRC 1432</strain>
    </source>
</reference>
<proteinExistence type="predicted"/>
<protein>
    <submittedName>
        <fullName evidence="1">Uncharacterized protein</fullName>
    </submittedName>
</protein>
<dbReference type="Proteomes" id="UP001589810">
    <property type="component" value="Unassembled WGS sequence"/>
</dbReference>
<sequence length="198" mass="22341">MMTEDLFVQQEKLQIEAHAVCTDLDIDAKLAGLGEPVHTGSSVLGLMVRRDVDITVACQKLDAGAVARLGAELAGHERIWKVQFRNDTGSWNVEPEQYPDGLYLGLGYGSAEGQRWNFDIWFVDEPARQPDLEHIKTLPPRLTTETRRAILAIKQAWADNPDYGKTVRSYTIYRSVLDDGVRTPEDFTRWLADRPNVT</sequence>
<accession>A0ABV6MVC2</accession>
<keyword evidence="2" id="KW-1185">Reference proteome</keyword>
<evidence type="ECO:0000313" key="2">
    <source>
        <dbReference type="Proteomes" id="UP001589810"/>
    </source>
</evidence>
<evidence type="ECO:0000313" key="1">
    <source>
        <dbReference type="EMBL" id="MFC0543746.1"/>
    </source>
</evidence>
<organism evidence="1 2">
    <name type="scientific">Kutzneria chonburiensis</name>
    <dbReference type="NCBI Taxonomy" id="1483604"/>
    <lineage>
        <taxon>Bacteria</taxon>
        <taxon>Bacillati</taxon>
        <taxon>Actinomycetota</taxon>
        <taxon>Actinomycetes</taxon>
        <taxon>Pseudonocardiales</taxon>
        <taxon>Pseudonocardiaceae</taxon>
        <taxon>Kutzneria</taxon>
    </lineage>
</organism>
<gene>
    <name evidence="1" type="ORF">ACFFH7_19740</name>
</gene>
<dbReference type="EMBL" id="JBHLUD010000007">
    <property type="protein sequence ID" value="MFC0543746.1"/>
    <property type="molecule type" value="Genomic_DNA"/>
</dbReference>
<name>A0ABV6MVC2_9PSEU</name>
<comment type="caution">
    <text evidence="1">The sequence shown here is derived from an EMBL/GenBank/DDBJ whole genome shotgun (WGS) entry which is preliminary data.</text>
</comment>